<evidence type="ECO:0000256" key="1">
    <source>
        <dbReference type="ARBA" id="ARBA00022801"/>
    </source>
</evidence>
<dbReference type="RefSeq" id="WP_118944524.1">
    <property type="nucleotide sequence ID" value="NZ_CP032125.1"/>
</dbReference>
<reference evidence="3 4" key="1">
    <citation type="submission" date="2018-09" db="EMBL/GenBank/DDBJ databases">
        <title>Profundibacter amoris BAR1 gen. nov., sp. nov., a new member of the Roseobacter clade isolated at Lokis Castle Vent Field on the Arctic Mid-Oceanic Ridge.</title>
        <authorList>
            <person name="Le Moine Bauer S."/>
            <person name="Sjoeberg A.G."/>
            <person name="L'Haridon S."/>
            <person name="Stokke R."/>
            <person name="Roalkvam I."/>
            <person name="Steen I.H."/>
            <person name="Dahle H."/>
        </authorList>
    </citation>
    <scope>NUCLEOTIDE SEQUENCE [LARGE SCALE GENOMIC DNA]</scope>
    <source>
        <strain evidence="3 4">BAR1</strain>
    </source>
</reference>
<sequence>MDFDDAYSNSAYIDGADEYPDRWDDAAHDFRSLENAFGRARLNLRYGEGSREVFDLFYPASGKPEGLAVFVHGGYWMAFDNKSWSHLAAGAVARGWAVAIPSYTLAPEARISGITGQIARAIEAAAKCIQGPIVLTGHSAGGHLVARMRCADVALAVADRVQRIMPISPLSDLRPLLQTKMNETLRMDMAEAKAESPLLCKGLRDIPTHVWVGANERPAFLDQARWLADGWPDTQLTIAPDRHHFDVIGDLAEPDSEMVKALLV</sequence>
<dbReference type="InterPro" id="IPR013094">
    <property type="entry name" value="AB_hydrolase_3"/>
</dbReference>
<keyword evidence="4" id="KW-1185">Reference proteome</keyword>
<keyword evidence="1 3" id="KW-0378">Hydrolase</keyword>
<dbReference type="SUPFAM" id="SSF53474">
    <property type="entry name" value="alpha/beta-Hydrolases"/>
    <property type="match status" value="1"/>
</dbReference>
<dbReference type="EMBL" id="CP032125">
    <property type="protein sequence ID" value="AXX99873.1"/>
    <property type="molecule type" value="Genomic_DNA"/>
</dbReference>
<dbReference type="Pfam" id="PF07859">
    <property type="entry name" value="Abhydrolase_3"/>
    <property type="match status" value="1"/>
</dbReference>
<dbReference type="PANTHER" id="PTHR48081">
    <property type="entry name" value="AB HYDROLASE SUPERFAMILY PROTEIN C4A8.06C"/>
    <property type="match status" value="1"/>
</dbReference>
<dbReference type="InterPro" id="IPR050300">
    <property type="entry name" value="GDXG_lipolytic_enzyme"/>
</dbReference>
<accession>A0A347ULZ5</accession>
<dbReference type="Gene3D" id="3.40.50.1820">
    <property type="entry name" value="alpha/beta hydrolase"/>
    <property type="match status" value="1"/>
</dbReference>
<evidence type="ECO:0000313" key="4">
    <source>
        <dbReference type="Proteomes" id="UP000261704"/>
    </source>
</evidence>
<dbReference type="OrthoDB" id="9771666at2"/>
<dbReference type="PANTHER" id="PTHR48081:SF33">
    <property type="entry name" value="KYNURENINE FORMAMIDASE"/>
    <property type="match status" value="1"/>
</dbReference>
<evidence type="ECO:0000259" key="2">
    <source>
        <dbReference type="Pfam" id="PF07859"/>
    </source>
</evidence>
<organism evidence="3 4">
    <name type="scientific">Profundibacter amoris</name>
    <dbReference type="NCBI Taxonomy" id="2171755"/>
    <lineage>
        <taxon>Bacteria</taxon>
        <taxon>Pseudomonadati</taxon>
        <taxon>Pseudomonadota</taxon>
        <taxon>Alphaproteobacteria</taxon>
        <taxon>Rhodobacterales</taxon>
        <taxon>Paracoccaceae</taxon>
        <taxon>Profundibacter</taxon>
    </lineage>
</organism>
<name>A0A347ULZ5_9RHOB</name>
<dbReference type="Proteomes" id="UP000261704">
    <property type="component" value="Chromosome"/>
</dbReference>
<feature type="domain" description="Alpha/beta hydrolase fold-3" evidence="2">
    <location>
        <begin position="69"/>
        <end position="181"/>
    </location>
</feature>
<proteinExistence type="predicted"/>
<dbReference type="InterPro" id="IPR029058">
    <property type="entry name" value="AB_hydrolase_fold"/>
</dbReference>
<dbReference type="GO" id="GO:0016787">
    <property type="term" value="F:hydrolase activity"/>
    <property type="evidence" value="ECO:0007669"/>
    <property type="project" value="UniProtKB-KW"/>
</dbReference>
<protein>
    <submittedName>
        <fullName evidence="3">Alpha/beta hydrolase</fullName>
    </submittedName>
</protein>
<gene>
    <name evidence="3" type="ORF">BAR1_15910</name>
</gene>
<dbReference type="KEGG" id="pamo:BAR1_15910"/>
<dbReference type="AlphaFoldDB" id="A0A347ULZ5"/>
<evidence type="ECO:0000313" key="3">
    <source>
        <dbReference type="EMBL" id="AXX99873.1"/>
    </source>
</evidence>